<dbReference type="RefSeq" id="WP_215626083.1">
    <property type="nucleotide sequence ID" value="NZ_CP067089.2"/>
</dbReference>
<accession>A0A7T8B9S0</accession>
<evidence type="ECO:0000313" key="1">
    <source>
        <dbReference type="EMBL" id="QQO08777.1"/>
    </source>
</evidence>
<dbReference type="KEGG" id="bhc:JFL75_17890"/>
<organism evidence="1 2">
    <name type="scientific">Breznakiella homolactica</name>
    <dbReference type="NCBI Taxonomy" id="2798577"/>
    <lineage>
        <taxon>Bacteria</taxon>
        <taxon>Pseudomonadati</taxon>
        <taxon>Spirochaetota</taxon>
        <taxon>Spirochaetia</taxon>
        <taxon>Spirochaetales</taxon>
        <taxon>Breznakiellaceae</taxon>
        <taxon>Breznakiella</taxon>
    </lineage>
</organism>
<sequence length="617" mass="70463">MSMHEIEYFVEIGVRAVAGSGLPVQEKRNLIYTLFRLEEYGDCSFTNARTIREMAECRYTFLFDKEEMWDYETNRGFYDTGGLEKDSYGIGDLYIYHDYDDRFPEGDNKICVDSGSPAWEEIVKAGKITGPDAQPVEQVNSLEALRIVKLLLTWADWMDEYAYEGYMMVFYMSDAEQLMQENPDDSLLMELLGRSREEFDDEAADDDFSDAGERFEPVPEEFLPARVYRFADTLIPFCADQETWPDHSWVLRGYRSALPYPLRFWDREIPCGLRLIPEAAPVRINPFAFDEQPVSWMIRMDDLLEEITAAFTVMQGIIYRGFHDEDPQSLRNYLDIHGFKDILSRMSKNSDTVTDAAAVEFAGAFRDAAVIWENAVPQNEQTAPDTPFIQFLLYWKSLMPTYGPLEEGSGFAEDTVSAYNGSHRRLAKVLEILWERYKPLTEQAEPLAREGAAEAKRWSDEFAEAADKESAENNGRRLELMVSLWKSPSVPLDERIDMMMRLLGFLTSARKELDSAVTEAKNFYGKVPNLEPSLAKAGEALETLRTIPRENFLAKAGEFRPRGVPEPVRAEITVRRKGETRSAAAVVYFSDPAWEKPLAITGAGGRIHSAEFEEPVK</sequence>
<keyword evidence="2" id="KW-1185">Reference proteome</keyword>
<reference evidence="1" key="1">
    <citation type="submission" date="2021-01" db="EMBL/GenBank/DDBJ databases">
        <title>Description of Breznakiella homolactica.</title>
        <authorList>
            <person name="Song Y."/>
            <person name="Brune A."/>
        </authorList>
    </citation>
    <scope>NUCLEOTIDE SEQUENCE</scope>
    <source>
        <strain evidence="1">RmG30</strain>
    </source>
</reference>
<name>A0A7T8B9S0_9SPIR</name>
<dbReference type="EMBL" id="CP067089">
    <property type="protein sequence ID" value="QQO08777.1"/>
    <property type="molecule type" value="Genomic_DNA"/>
</dbReference>
<dbReference type="AlphaFoldDB" id="A0A7T8B9S0"/>
<proteinExistence type="predicted"/>
<protein>
    <submittedName>
        <fullName evidence="1">Uncharacterized protein</fullName>
    </submittedName>
</protein>
<evidence type="ECO:0000313" key="2">
    <source>
        <dbReference type="Proteomes" id="UP000595917"/>
    </source>
</evidence>
<gene>
    <name evidence="1" type="ORF">JFL75_17890</name>
</gene>
<dbReference type="Proteomes" id="UP000595917">
    <property type="component" value="Chromosome"/>
</dbReference>